<dbReference type="Gene3D" id="3.90.1720.10">
    <property type="entry name" value="endopeptidase domain like (from Nostoc punctiforme)"/>
    <property type="match status" value="1"/>
</dbReference>
<gene>
    <name evidence="2" type="ORF">BLNAU_21576</name>
</gene>
<evidence type="ECO:0000313" key="3">
    <source>
        <dbReference type="Proteomes" id="UP001281761"/>
    </source>
</evidence>
<organism evidence="2 3">
    <name type="scientific">Blattamonas nauphoetae</name>
    <dbReference type="NCBI Taxonomy" id="2049346"/>
    <lineage>
        <taxon>Eukaryota</taxon>
        <taxon>Metamonada</taxon>
        <taxon>Preaxostyla</taxon>
        <taxon>Oxymonadida</taxon>
        <taxon>Blattamonas</taxon>
    </lineage>
</organism>
<sequence>MAILASSFIALCSHICTDLPTVYMQHSFGCPVTNALLHEKQHKYPSYYTPARMNYFRTHVGKGFWGFDAPGLIKGVLWGWTEDISKPNGGAVVGSNNVPDVGADSLFSRCTDISSDWTNLLPGEAVWNKGHIGVYLGEKKVAECSASWKNKCQISTISNLGALAGFNTRAWTKHGQLPSVTY</sequence>
<name>A0ABQ9WVI5_9EUKA</name>
<keyword evidence="2" id="KW-0378">Hydrolase</keyword>
<evidence type="ECO:0000256" key="1">
    <source>
        <dbReference type="SAM" id="SignalP"/>
    </source>
</evidence>
<comment type="caution">
    <text evidence="2">The sequence shown here is derived from an EMBL/GenBank/DDBJ whole genome shotgun (WGS) entry which is preliminary data.</text>
</comment>
<reference evidence="2 3" key="1">
    <citation type="journal article" date="2022" name="bioRxiv">
        <title>Genomics of Preaxostyla Flagellates Illuminates Evolutionary Transitions and the Path Towards Mitochondrial Loss.</title>
        <authorList>
            <person name="Novak L.V.F."/>
            <person name="Treitli S.C."/>
            <person name="Pyrih J."/>
            <person name="Halakuc P."/>
            <person name="Pipaliya S.V."/>
            <person name="Vacek V."/>
            <person name="Brzon O."/>
            <person name="Soukal P."/>
            <person name="Eme L."/>
            <person name="Dacks J.B."/>
            <person name="Karnkowska A."/>
            <person name="Elias M."/>
            <person name="Hampl V."/>
        </authorList>
    </citation>
    <scope>NUCLEOTIDE SEQUENCE [LARGE SCALE GENOMIC DNA]</scope>
    <source>
        <strain evidence="2">NAU3</strain>
        <tissue evidence="2">Gut</tissue>
    </source>
</reference>
<dbReference type="EMBL" id="JARBJD010000343">
    <property type="protein sequence ID" value="KAK2943507.1"/>
    <property type="molecule type" value="Genomic_DNA"/>
</dbReference>
<evidence type="ECO:0000313" key="2">
    <source>
        <dbReference type="EMBL" id="KAK2943507.1"/>
    </source>
</evidence>
<keyword evidence="1" id="KW-0732">Signal</keyword>
<dbReference type="EC" id="3.2.1.-" evidence="2"/>
<dbReference type="Proteomes" id="UP001281761">
    <property type="component" value="Unassembled WGS sequence"/>
</dbReference>
<proteinExistence type="predicted"/>
<dbReference type="GO" id="GO:0016798">
    <property type="term" value="F:hydrolase activity, acting on glycosyl bonds"/>
    <property type="evidence" value="ECO:0007669"/>
    <property type="project" value="UniProtKB-KW"/>
</dbReference>
<feature type="signal peptide" evidence="1">
    <location>
        <begin position="1"/>
        <end position="18"/>
    </location>
</feature>
<accession>A0ABQ9WVI5</accession>
<protein>
    <submittedName>
        <fullName evidence="2">Exo-glucosaminidase lytG</fullName>
        <ecNumber evidence="2">3.2.1.-</ecNumber>
    </submittedName>
</protein>
<feature type="chain" id="PRO_5046183550" evidence="1">
    <location>
        <begin position="19"/>
        <end position="182"/>
    </location>
</feature>
<keyword evidence="3" id="KW-1185">Reference proteome</keyword>
<keyword evidence="2" id="KW-0326">Glycosidase</keyword>